<keyword evidence="1" id="KW-0812">Transmembrane</keyword>
<sequence>MSNLMFTLFEQGTCGYFDNPDPSGSGCCIVSLDLLDYGNYMSSMDNFLGNNWDLANSPPLSANGNSYCMIQTNNSASTDWNIAYYLDSSQCIDQVKCKNGKVSVYNDSKCSNLAFSATLNQTEIVAQAGYLGNVSMSYITVVNGQNAVQWTTYMPGLLLVPKHQNPIEALGLVGYILSLIFCFTSFLYYLWSFYKTRQLRALLIVLTQVLALFRDIFAMIYIYTVFTQDNVLLASIVDIGGNILVVYNLFCTLLSGSFLFKILNINSKWIIYLGYSFLTLLFVVMNGLYYYTTVILNYYTAESNLIYLEYIQYAITLRNGYITFVLIFDAIPIVILLTILFRQHVLKYQKEDVSKLTIGYKFRFLLILLFVQLLIASLYGFTSYVIDTQLFINNDRDIIGTSGTQTFMIEAHCLTVIALYEFLKFHTRELVEPQIEPREKPKMLLDMTVYSSKSNTVQEKETVRL</sequence>
<feature type="transmembrane region" description="Helical" evidence="1">
    <location>
        <begin position="321"/>
        <end position="341"/>
    </location>
</feature>
<keyword evidence="1" id="KW-1133">Transmembrane helix</keyword>
<comment type="caution">
    <text evidence="2">The sequence shown here is derived from an EMBL/GenBank/DDBJ whole genome shotgun (WGS) entry which is preliminary data.</text>
</comment>
<dbReference type="Proteomes" id="UP001210925">
    <property type="component" value="Unassembled WGS sequence"/>
</dbReference>
<dbReference type="EMBL" id="JADGKB010000151">
    <property type="protein sequence ID" value="KAJ3252176.1"/>
    <property type="molecule type" value="Genomic_DNA"/>
</dbReference>
<evidence type="ECO:0000256" key="1">
    <source>
        <dbReference type="SAM" id="Phobius"/>
    </source>
</evidence>
<feature type="transmembrane region" description="Helical" evidence="1">
    <location>
        <begin position="362"/>
        <end position="386"/>
    </location>
</feature>
<name>A0AAD5Y0E8_9FUNG</name>
<organism evidence="2 3">
    <name type="scientific">Boothiomyces macroporosus</name>
    <dbReference type="NCBI Taxonomy" id="261099"/>
    <lineage>
        <taxon>Eukaryota</taxon>
        <taxon>Fungi</taxon>
        <taxon>Fungi incertae sedis</taxon>
        <taxon>Chytridiomycota</taxon>
        <taxon>Chytridiomycota incertae sedis</taxon>
        <taxon>Chytridiomycetes</taxon>
        <taxon>Rhizophydiales</taxon>
        <taxon>Terramycetaceae</taxon>
        <taxon>Boothiomyces</taxon>
    </lineage>
</organism>
<reference evidence="2" key="1">
    <citation type="submission" date="2020-05" db="EMBL/GenBank/DDBJ databases">
        <title>Phylogenomic resolution of chytrid fungi.</title>
        <authorList>
            <person name="Stajich J.E."/>
            <person name="Amses K."/>
            <person name="Simmons R."/>
            <person name="Seto K."/>
            <person name="Myers J."/>
            <person name="Bonds A."/>
            <person name="Quandt C.A."/>
            <person name="Barry K."/>
            <person name="Liu P."/>
            <person name="Grigoriev I."/>
            <person name="Longcore J.E."/>
            <person name="James T.Y."/>
        </authorList>
    </citation>
    <scope>NUCLEOTIDE SEQUENCE</scope>
    <source>
        <strain evidence="2">PLAUS21</strain>
    </source>
</reference>
<accession>A0AAD5Y0E8</accession>
<feature type="transmembrane region" description="Helical" evidence="1">
    <location>
        <begin position="169"/>
        <end position="190"/>
    </location>
</feature>
<proteinExistence type="predicted"/>
<keyword evidence="3" id="KW-1185">Reference proteome</keyword>
<evidence type="ECO:0000313" key="2">
    <source>
        <dbReference type="EMBL" id="KAJ3252176.1"/>
    </source>
</evidence>
<gene>
    <name evidence="2" type="ORF">HK103_001787</name>
</gene>
<dbReference type="AlphaFoldDB" id="A0AAD5Y0E8"/>
<protein>
    <submittedName>
        <fullName evidence="2">Uncharacterized protein</fullName>
    </submittedName>
</protein>
<feature type="transmembrane region" description="Helical" evidence="1">
    <location>
        <begin position="270"/>
        <end position="291"/>
    </location>
</feature>
<keyword evidence="1" id="KW-0472">Membrane</keyword>
<feature type="transmembrane region" description="Helical" evidence="1">
    <location>
        <begin position="243"/>
        <end position="263"/>
    </location>
</feature>
<evidence type="ECO:0000313" key="3">
    <source>
        <dbReference type="Proteomes" id="UP001210925"/>
    </source>
</evidence>
<feature type="transmembrane region" description="Helical" evidence="1">
    <location>
        <begin position="202"/>
        <end position="223"/>
    </location>
</feature>